<evidence type="ECO:0000256" key="5">
    <source>
        <dbReference type="ARBA" id="ARBA00022741"/>
    </source>
</evidence>
<dbReference type="GO" id="GO:0042167">
    <property type="term" value="P:heme catabolic process"/>
    <property type="evidence" value="ECO:0007669"/>
    <property type="project" value="TreeGrafter"/>
</dbReference>
<dbReference type="Gene3D" id="3.40.50.80">
    <property type="entry name" value="Nucleotide-binding domain of ferredoxin-NADP reductase (FNR) module"/>
    <property type="match status" value="1"/>
</dbReference>
<dbReference type="GO" id="GO:0004324">
    <property type="term" value="F:ferredoxin-NADP+ reductase activity"/>
    <property type="evidence" value="ECO:0007669"/>
    <property type="project" value="UniProtKB-EC"/>
</dbReference>
<name>A0A9X3CJE4_9VIBR</name>
<dbReference type="Pfam" id="PF00175">
    <property type="entry name" value="NAD_binding_1"/>
    <property type="match status" value="1"/>
</dbReference>
<dbReference type="InterPro" id="IPR001433">
    <property type="entry name" value="OxRdtase_FAD/NAD-bd"/>
</dbReference>
<organism evidence="11 12">
    <name type="scientific">Vibrio qingdaonensis</name>
    <dbReference type="NCBI Taxonomy" id="2829491"/>
    <lineage>
        <taxon>Bacteria</taxon>
        <taxon>Pseudomonadati</taxon>
        <taxon>Pseudomonadota</taxon>
        <taxon>Gammaproteobacteria</taxon>
        <taxon>Vibrionales</taxon>
        <taxon>Vibrionaceae</taxon>
        <taxon>Vibrio</taxon>
    </lineage>
</organism>
<keyword evidence="12" id="KW-1185">Reference proteome</keyword>
<dbReference type="InterPro" id="IPR039261">
    <property type="entry name" value="FNR_nucleotide-bd"/>
</dbReference>
<evidence type="ECO:0000313" key="12">
    <source>
        <dbReference type="Proteomes" id="UP001155587"/>
    </source>
</evidence>
<evidence type="ECO:0000256" key="9">
    <source>
        <dbReference type="ARBA" id="ARBA00047776"/>
    </source>
</evidence>
<evidence type="ECO:0000256" key="3">
    <source>
        <dbReference type="ARBA" id="ARBA00013223"/>
    </source>
</evidence>
<keyword evidence="6" id="KW-0274">FAD</keyword>
<dbReference type="InterPro" id="IPR051930">
    <property type="entry name" value="FNR_type-1"/>
</dbReference>
<dbReference type="InterPro" id="IPR033892">
    <property type="entry name" value="FNR_bac"/>
</dbReference>
<dbReference type="SUPFAM" id="SSF63380">
    <property type="entry name" value="Riboflavin synthase domain-like"/>
    <property type="match status" value="1"/>
</dbReference>
<proteinExistence type="inferred from homology"/>
<evidence type="ECO:0000256" key="1">
    <source>
        <dbReference type="ARBA" id="ARBA00001974"/>
    </source>
</evidence>
<keyword evidence="4" id="KW-0285">Flavoprotein</keyword>
<evidence type="ECO:0000313" key="11">
    <source>
        <dbReference type="EMBL" id="MCW8344553.1"/>
    </source>
</evidence>
<comment type="catalytic activity">
    <reaction evidence="9">
        <text>2 reduced [2Fe-2S]-[ferredoxin] + NADP(+) + H(+) = 2 oxidized [2Fe-2S]-[ferredoxin] + NADPH</text>
        <dbReference type="Rhea" id="RHEA:20125"/>
        <dbReference type="Rhea" id="RHEA-COMP:10000"/>
        <dbReference type="Rhea" id="RHEA-COMP:10001"/>
        <dbReference type="ChEBI" id="CHEBI:15378"/>
        <dbReference type="ChEBI" id="CHEBI:33737"/>
        <dbReference type="ChEBI" id="CHEBI:33738"/>
        <dbReference type="ChEBI" id="CHEBI:57783"/>
        <dbReference type="ChEBI" id="CHEBI:58349"/>
        <dbReference type="EC" id="1.18.1.2"/>
    </reaction>
</comment>
<reference evidence="11" key="1">
    <citation type="submission" date="2022-02" db="EMBL/GenBank/DDBJ databases">
        <title>Vibrio sp. nov, a new bacterium isolated from seawater.</title>
        <authorList>
            <person name="Yuan Y."/>
        </authorList>
    </citation>
    <scope>NUCLEOTIDE SEQUENCE</scope>
    <source>
        <strain evidence="11">ZSDZ65</strain>
    </source>
</reference>
<keyword evidence="7" id="KW-0521">NADP</keyword>
<evidence type="ECO:0000256" key="2">
    <source>
        <dbReference type="ARBA" id="ARBA00008312"/>
    </source>
</evidence>
<dbReference type="InterPro" id="IPR017938">
    <property type="entry name" value="Riboflavin_synthase-like_b-brl"/>
</dbReference>
<evidence type="ECO:0000259" key="10">
    <source>
        <dbReference type="PROSITE" id="PS51384"/>
    </source>
</evidence>
<dbReference type="EMBL" id="JAKRRY010000001">
    <property type="protein sequence ID" value="MCW8344553.1"/>
    <property type="molecule type" value="Genomic_DNA"/>
</dbReference>
<dbReference type="Proteomes" id="UP001155587">
    <property type="component" value="Unassembled WGS sequence"/>
</dbReference>
<accession>A0A9X3CJE4</accession>
<dbReference type="EC" id="1.18.1.2" evidence="3"/>
<evidence type="ECO:0000256" key="6">
    <source>
        <dbReference type="ARBA" id="ARBA00022827"/>
    </source>
</evidence>
<comment type="similarity">
    <text evidence="2">Belongs to the ferredoxin--NADP reductase type 1 family.</text>
</comment>
<evidence type="ECO:0000256" key="8">
    <source>
        <dbReference type="ARBA" id="ARBA00023002"/>
    </source>
</evidence>
<dbReference type="PANTHER" id="PTHR47878">
    <property type="entry name" value="OXIDOREDUCTASE FAD/NAD(P)-BINDING DOMAIN PROTEIN"/>
    <property type="match status" value="1"/>
</dbReference>
<dbReference type="RefSeq" id="WP_265672973.1">
    <property type="nucleotide sequence ID" value="NZ_JAKRRY010000001.1"/>
</dbReference>
<sequence length="257" mass="28684">MQGIPNGLIEGRVLAKKEWAENLFSLEVSAAILPYEAGQFTKLALLDEQGNWLRRAYSMVNHPSHAYGYQHLEFLIVADDLGQLSPRLQALNVGDTLFVGKQASGFMTLDEIPKDARELWMLATGTAVGPFLSILEDDSIATRFESVTLVHAVRTANELVYPEMTSALHERLGSTFNYLSIVSRQDHEPSLRGRIPALLQSHDIQNKVGINLDSLRSFVYLCGNPQMVKDTSATLVELGLSKHLRRKPGQFASENYW</sequence>
<feature type="domain" description="FAD-binding FR-type" evidence="10">
    <location>
        <begin position="6"/>
        <end position="110"/>
    </location>
</feature>
<comment type="cofactor">
    <cofactor evidence="1">
        <name>FAD</name>
        <dbReference type="ChEBI" id="CHEBI:57692"/>
    </cofactor>
</comment>
<dbReference type="InterPro" id="IPR017927">
    <property type="entry name" value="FAD-bd_FR_type"/>
</dbReference>
<keyword evidence="5" id="KW-0547">Nucleotide-binding</keyword>
<keyword evidence="8" id="KW-0560">Oxidoreductase</keyword>
<gene>
    <name evidence="11" type="ORF">MD535_00735</name>
</gene>
<dbReference type="GO" id="GO:0034599">
    <property type="term" value="P:cellular response to oxidative stress"/>
    <property type="evidence" value="ECO:0007669"/>
    <property type="project" value="TreeGrafter"/>
</dbReference>
<protein>
    <recommendedName>
        <fullName evidence="3">ferredoxin--NADP(+) reductase</fullName>
        <ecNumber evidence="3">1.18.1.2</ecNumber>
    </recommendedName>
</protein>
<dbReference type="CDD" id="cd06195">
    <property type="entry name" value="FNR1"/>
    <property type="match status" value="1"/>
</dbReference>
<dbReference type="PROSITE" id="PS51384">
    <property type="entry name" value="FAD_FR"/>
    <property type="match status" value="1"/>
</dbReference>
<dbReference type="SUPFAM" id="SSF52343">
    <property type="entry name" value="Ferredoxin reductase-like, C-terminal NADP-linked domain"/>
    <property type="match status" value="1"/>
</dbReference>
<evidence type="ECO:0000256" key="4">
    <source>
        <dbReference type="ARBA" id="ARBA00022630"/>
    </source>
</evidence>
<dbReference type="GO" id="GO:0000166">
    <property type="term" value="F:nucleotide binding"/>
    <property type="evidence" value="ECO:0007669"/>
    <property type="project" value="UniProtKB-KW"/>
</dbReference>
<comment type="caution">
    <text evidence="11">The sequence shown here is derived from an EMBL/GenBank/DDBJ whole genome shotgun (WGS) entry which is preliminary data.</text>
</comment>
<evidence type="ECO:0000256" key="7">
    <source>
        <dbReference type="ARBA" id="ARBA00022857"/>
    </source>
</evidence>
<dbReference type="AlphaFoldDB" id="A0A9X3CJE4"/>
<dbReference type="PANTHER" id="PTHR47878:SF1">
    <property type="entry name" value="FLAVODOXIN_FERREDOXIN--NADP REDUCTASE"/>
    <property type="match status" value="1"/>
</dbReference>
<dbReference type="Gene3D" id="2.40.30.10">
    <property type="entry name" value="Translation factors"/>
    <property type="match status" value="1"/>
</dbReference>